<keyword evidence="1" id="KW-0812">Transmembrane</keyword>
<keyword evidence="3" id="KW-1185">Reference proteome</keyword>
<evidence type="ECO:0000313" key="3">
    <source>
        <dbReference type="Proteomes" id="UP000607645"/>
    </source>
</evidence>
<evidence type="ECO:0000313" key="2">
    <source>
        <dbReference type="EMBL" id="MBC5737271.1"/>
    </source>
</evidence>
<dbReference type="AlphaFoldDB" id="A0A8J6MCV5"/>
<evidence type="ECO:0000256" key="1">
    <source>
        <dbReference type="SAM" id="Phobius"/>
    </source>
</evidence>
<protein>
    <submittedName>
        <fullName evidence="2">Uncharacterized protein</fullName>
    </submittedName>
</protein>
<keyword evidence="1" id="KW-1133">Transmembrane helix</keyword>
<reference evidence="2" key="1">
    <citation type="submission" date="2020-08" db="EMBL/GenBank/DDBJ databases">
        <title>Genome public.</title>
        <authorList>
            <person name="Liu C."/>
            <person name="Sun Q."/>
        </authorList>
    </citation>
    <scope>NUCLEOTIDE SEQUENCE</scope>
    <source>
        <strain evidence="2">NSJ-52</strain>
    </source>
</reference>
<dbReference type="Proteomes" id="UP000607645">
    <property type="component" value="Unassembled WGS sequence"/>
</dbReference>
<name>A0A8J6MCV5_9FIRM</name>
<proteinExistence type="predicted"/>
<feature type="transmembrane region" description="Helical" evidence="1">
    <location>
        <begin position="12"/>
        <end position="32"/>
    </location>
</feature>
<accession>A0A8J6MCV5</accession>
<keyword evidence="1" id="KW-0472">Membrane</keyword>
<gene>
    <name evidence="2" type="ORF">H8S62_09640</name>
</gene>
<dbReference type="EMBL" id="JACOPQ010000006">
    <property type="protein sequence ID" value="MBC5737271.1"/>
    <property type="molecule type" value="Genomic_DNA"/>
</dbReference>
<sequence length="95" mass="10559">MEFKDNKQEMVTRLACCVVAALILYYAVEKYAGKLNIPLLDQYRPWLEQNKIQAIAIVAAVLFGASLAVFPLEKPAPEIPPEPCFDGYEPVEGMG</sequence>
<feature type="transmembrane region" description="Helical" evidence="1">
    <location>
        <begin position="52"/>
        <end position="72"/>
    </location>
</feature>
<comment type="caution">
    <text evidence="2">The sequence shown here is derived from an EMBL/GenBank/DDBJ whole genome shotgun (WGS) entry which is preliminary data.</text>
</comment>
<organism evidence="2 3">
    <name type="scientific">Lawsonibacter faecis</name>
    <dbReference type="NCBI Taxonomy" id="2763052"/>
    <lineage>
        <taxon>Bacteria</taxon>
        <taxon>Bacillati</taxon>
        <taxon>Bacillota</taxon>
        <taxon>Clostridia</taxon>
        <taxon>Eubacteriales</taxon>
        <taxon>Oscillospiraceae</taxon>
        <taxon>Lawsonibacter</taxon>
    </lineage>
</organism>
<dbReference type="RefSeq" id="WP_155147379.1">
    <property type="nucleotide sequence ID" value="NZ_JACOPQ010000006.1"/>
</dbReference>